<proteinExistence type="predicted"/>
<dbReference type="InterPro" id="IPR027417">
    <property type="entry name" value="P-loop_NTPase"/>
</dbReference>
<gene>
    <name evidence="1" type="ORF">QTG54_002279</name>
</gene>
<reference evidence="1" key="1">
    <citation type="submission" date="2023-06" db="EMBL/GenBank/DDBJ databases">
        <title>Survivors Of The Sea: Transcriptome response of Skeletonema marinoi to long-term dormancy.</title>
        <authorList>
            <person name="Pinder M.I.M."/>
            <person name="Kourtchenko O."/>
            <person name="Robertson E.K."/>
            <person name="Larsson T."/>
            <person name="Maumus F."/>
            <person name="Osuna-Cruz C.M."/>
            <person name="Vancaester E."/>
            <person name="Stenow R."/>
            <person name="Vandepoele K."/>
            <person name="Ploug H."/>
            <person name="Bruchert V."/>
            <person name="Godhe A."/>
            <person name="Topel M."/>
        </authorList>
    </citation>
    <scope>NUCLEOTIDE SEQUENCE</scope>
    <source>
        <strain evidence="1">R05AC</strain>
    </source>
</reference>
<comment type="caution">
    <text evidence="1">The sequence shown here is derived from an EMBL/GenBank/DDBJ whole genome shotgun (WGS) entry which is preliminary data.</text>
</comment>
<evidence type="ECO:0000313" key="2">
    <source>
        <dbReference type="Proteomes" id="UP001224775"/>
    </source>
</evidence>
<organism evidence="1 2">
    <name type="scientific">Skeletonema marinoi</name>
    <dbReference type="NCBI Taxonomy" id="267567"/>
    <lineage>
        <taxon>Eukaryota</taxon>
        <taxon>Sar</taxon>
        <taxon>Stramenopiles</taxon>
        <taxon>Ochrophyta</taxon>
        <taxon>Bacillariophyta</taxon>
        <taxon>Coscinodiscophyceae</taxon>
        <taxon>Thalassiosirophycidae</taxon>
        <taxon>Thalassiosirales</taxon>
        <taxon>Skeletonemataceae</taxon>
        <taxon>Skeletonema</taxon>
        <taxon>Skeletonema marinoi-dohrnii complex</taxon>
    </lineage>
</organism>
<sequence>MKGGYQTEEEELADRHGAKSAALICTEKNPRANERTIVFSYWHDTLSLVHKSLKKCGLSVSFCDGSSRAMSQAITDFTTGETSICCYQLKQRHRVPTFNVPPTLFCWILQEPLLNTALHSRSRPLGELYGWAKRTVFVSFGSVLKNLLKKNCMQRLARLPQSWIKGPVTIRTCVRMRTRKLMPTSLR</sequence>
<dbReference type="AlphaFoldDB" id="A0AAD8YKD0"/>
<evidence type="ECO:0000313" key="1">
    <source>
        <dbReference type="EMBL" id="KAK1746935.1"/>
    </source>
</evidence>
<dbReference type="Gene3D" id="3.40.50.300">
    <property type="entry name" value="P-loop containing nucleotide triphosphate hydrolases"/>
    <property type="match status" value="1"/>
</dbReference>
<dbReference type="EMBL" id="JATAAI010000003">
    <property type="protein sequence ID" value="KAK1746935.1"/>
    <property type="molecule type" value="Genomic_DNA"/>
</dbReference>
<protein>
    <submittedName>
        <fullName evidence="1">Uncharacterized protein</fullName>
    </submittedName>
</protein>
<name>A0AAD8YKD0_9STRA</name>
<accession>A0AAD8YKD0</accession>
<keyword evidence="2" id="KW-1185">Reference proteome</keyword>
<dbReference type="Proteomes" id="UP001224775">
    <property type="component" value="Unassembled WGS sequence"/>
</dbReference>